<dbReference type="EMBL" id="JACHVS010000001">
    <property type="protein sequence ID" value="MBB2995219.1"/>
    <property type="molecule type" value="Genomic_DNA"/>
</dbReference>
<dbReference type="GO" id="GO:0046983">
    <property type="term" value="F:protein dimerization activity"/>
    <property type="evidence" value="ECO:0007669"/>
    <property type="project" value="InterPro"/>
</dbReference>
<keyword evidence="5" id="KW-0547">Nucleotide-binding</keyword>
<dbReference type="Proteomes" id="UP000523000">
    <property type="component" value="Unassembled WGS sequence"/>
</dbReference>
<accession>A0A839QGC7</accession>
<evidence type="ECO:0000256" key="2">
    <source>
        <dbReference type="ARBA" id="ARBA00012438"/>
    </source>
</evidence>
<dbReference type="AlphaFoldDB" id="A0A839QGC7"/>
<dbReference type="EC" id="2.7.13.3" evidence="2"/>
<reference evidence="11 12" key="1">
    <citation type="submission" date="2020-08" db="EMBL/GenBank/DDBJ databases">
        <title>Sequencing the genomes of 1000 actinobacteria strains.</title>
        <authorList>
            <person name="Klenk H.-P."/>
        </authorList>
    </citation>
    <scope>NUCLEOTIDE SEQUENCE [LARGE SCALE GENOMIC DNA]</scope>
    <source>
        <strain evidence="11 12">DSM 22826</strain>
    </source>
</reference>
<evidence type="ECO:0000259" key="10">
    <source>
        <dbReference type="Pfam" id="PF07730"/>
    </source>
</evidence>
<comment type="catalytic activity">
    <reaction evidence="1">
        <text>ATP + protein L-histidine = ADP + protein N-phospho-L-histidine.</text>
        <dbReference type="EC" id="2.7.13.3"/>
    </reaction>
</comment>
<keyword evidence="4" id="KW-0808">Transferase</keyword>
<evidence type="ECO:0000256" key="6">
    <source>
        <dbReference type="ARBA" id="ARBA00022777"/>
    </source>
</evidence>
<keyword evidence="3" id="KW-0597">Phosphoprotein</keyword>
<dbReference type="GO" id="GO:0016020">
    <property type="term" value="C:membrane"/>
    <property type="evidence" value="ECO:0007669"/>
    <property type="project" value="InterPro"/>
</dbReference>
<dbReference type="Gene3D" id="3.30.565.10">
    <property type="entry name" value="Histidine kinase-like ATPase, C-terminal domain"/>
    <property type="match status" value="1"/>
</dbReference>
<evidence type="ECO:0000256" key="9">
    <source>
        <dbReference type="SAM" id="Phobius"/>
    </source>
</evidence>
<gene>
    <name evidence="11" type="ORF">E9229_001410</name>
</gene>
<keyword evidence="12" id="KW-1185">Reference proteome</keyword>
<keyword evidence="9" id="KW-1133">Transmembrane helix</keyword>
<name>A0A839QGC7_9MICC</name>
<keyword evidence="9" id="KW-0472">Membrane</keyword>
<feature type="transmembrane region" description="Helical" evidence="9">
    <location>
        <begin position="60"/>
        <end position="77"/>
    </location>
</feature>
<feature type="transmembrane region" description="Helical" evidence="9">
    <location>
        <begin position="83"/>
        <end position="100"/>
    </location>
</feature>
<comment type="caution">
    <text evidence="11">The sequence shown here is derived from an EMBL/GenBank/DDBJ whole genome shotgun (WGS) entry which is preliminary data.</text>
</comment>
<keyword evidence="7" id="KW-0067">ATP-binding</keyword>
<dbReference type="PANTHER" id="PTHR24421">
    <property type="entry name" value="NITRATE/NITRITE SENSOR PROTEIN NARX-RELATED"/>
    <property type="match status" value="1"/>
</dbReference>
<dbReference type="GO" id="GO:0000155">
    <property type="term" value="F:phosphorelay sensor kinase activity"/>
    <property type="evidence" value="ECO:0007669"/>
    <property type="project" value="InterPro"/>
</dbReference>
<dbReference type="InterPro" id="IPR036890">
    <property type="entry name" value="HATPase_C_sf"/>
</dbReference>
<dbReference type="Gene3D" id="1.20.5.1930">
    <property type="match status" value="1"/>
</dbReference>
<keyword evidence="6 11" id="KW-0418">Kinase</keyword>
<evidence type="ECO:0000313" key="12">
    <source>
        <dbReference type="Proteomes" id="UP000523000"/>
    </source>
</evidence>
<evidence type="ECO:0000256" key="7">
    <source>
        <dbReference type="ARBA" id="ARBA00022840"/>
    </source>
</evidence>
<evidence type="ECO:0000256" key="4">
    <source>
        <dbReference type="ARBA" id="ARBA00022679"/>
    </source>
</evidence>
<dbReference type="InterPro" id="IPR050482">
    <property type="entry name" value="Sensor_HK_TwoCompSys"/>
</dbReference>
<dbReference type="RefSeq" id="WP_345075327.1">
    <property type="nucleotide sequence ID" value="NZ_BAABGK010000022.1"/>
</dbReference>
<proteinExistence type="predicted"/>
<keyword evidence="9" id="KW-0812">Transmembrane</keyword>
<evidence type="ECO:0000256" key="5">
    <source>
        <dbReference type="ARBA" id="ARBA00022741"/>
    </source>
</evidence>
<organism evidence="11 12">
    <name type="scientific">Paeniglutamicibacter cryotolerans</name>
    <dbReference type="NCBI Taxonomy" id="670079"/>
    <lineage>
        <taxon>Bacteria</taxon>
        <taxon>Bacillati</taxon>
        <taxon>Actinomycetota</taxon>
        <taxon>Actinomycetes</taxon>
        <taxon>Micrococcales</taxon>
        <taxon>Micrococcaceae</taxon>
        <taxon>Paeniglutamicibacter</taxon>
    </lineage>
</organism>
<feature type="transmembrane region" description="Helical" evidence="9">
    <location>
        <begin position="34"/>
        <end position="53"/>
    </location>
</feature>
<protein>
    <recommendedName>
        <fullName evidence="2">histidine kinase</fullName>
        <ecNumber evidence="2">2.7.13.3</ecNumber>
    </recommendedName>
</protein>
<sequence length="363" mass="38862">MFAGIGCLVALSLMWFRPLYSVLALVVAMALSVMAGEYILTLFVVPLILVLITLAEGRKLSVPLLAATGAWCLSIVLVRPYDLGLLVLLAPLLAIAYIFSRTAKRVLGERERDRERIAAARLRQREAVEAERKAIARDLHDIVAHDITIIAMQARAAGFSGNADVGQEALKVIGDTAKEALQDLRVMLNVLRTDGPVTRTGEALDESAANAASSLEILIGIEHFANRLTELGYRVRTEADPSMAGLSQSAQTALYRVLQESTTNIVKHAGTGALCRIEATVIDGRAHLEVANSLTLMGGSMLDTPGHLSSGIVGMVDRMGTFGGTLSAGKVDREWLVRAALPMPALASGNLRSTKKAEKDTKV</sequence>
<evidence type="ECO:0000256" key="8">
    <source>
        <dbReference type="ARBA" id="ARBA00023012"/>
    </source>
</evidence>
<dbReference type="InterPro" id="IPR011712">
    <property type="entry name" value="Sig_transdc_His_kin_sub3_dim/P"/>
</dbReference>
<evidence type="ECO:0000256" key="1">
    <source>
        <dbReference type="ARBA" id="ARBA00000085"/>
    </source>
</evidence>
<evidence type="ECO:0000313" key="11">
    <source>
        <dbReference type="EMBL" id="MBB2995219.1"/>
    </source>
</evidence>
<keyword evidence="8" id="KW-0902">Two-component regulatory system</keyword>
<dbReference type="PANTHER" id="PTHR24421:SF10">
    <property type="entry name" value="NITRATE_NITRITE SENSOR PROTEIN NARQ"/>
    <property type="match status" value="1"/>
</dbReference>
<dbReference type="GO" id="GO:0005524">
    <property type="term" value="F:ATP binding"/>
    <property type="evidence" value="ECO:0007669"/>
    <property type="project" value="UniProtKB-KW"/>
</dbReference>
<dbReference type="Pfam" id="PF07730">
    <property type="entry name" value="HisKA_3"/>
    <property type="match status" value="1"/>
</dbReference>
<evidence type="ECO:0000256" key="3">
    <source>
        <dbReference type="ARBA" id="ARBA00022553"/>
    </source>
</evidence>
<feature type="domain" description="Signal transduction histidine kinase subgroup 3 dimerisation and phosphoacceptor" evidence="10">
    <location>
        <begin position="131"/>
        <end position="194"/>
    </location>
</feature>